<evidence type="ECO:0000313" key="1">
    <source>
        <dbReference type="EMBL" id="PSO09065.1"/>
    </source>
</evidence>
<name>A0A2R6CDU1_9ARCH</name>
<protein>
    <submittedName>
        <fullName evidence="1">Uncharacterized protein</fullName>
    </submittedName>
</protein>
<evidence type="ECO:0000313" key="2">
    <source>
        <dbReference type="Proteomes" id="UP000242015"/>
    </source>
</evidence>
<dbReference type="AlphaFoldDB" id="A0A2R6CDU1"/>
<proteinExistence type="predicted"/>
<dbReference type="EMBL" id="NEXF01000026">
    <property type="protein sequence ID" value="PSO09065.1"/>
    <property type="molecule type" value="Genomic_DNA"/>
</dbReference>
<reference evidence="1 2" key="1">
    <citation type="submission" date="2017-04" db="EMBL/GenBank/DDBJ databases">
        <title>Novel microbial lineages endemic to geothermal iron-oxide mats fill important gaps in the evolutionary history of Archaea.</title>
        <authorList>
            <person name="Jay Z.J."/>
            <person name="Beam J.P."/>
            <person name="Dlakic M."/>
            <person name="Rusch D.B."/>
            <person name="Kozubal M.A."/>
            <person name="Inskeep W.P."/>
        </authorList>
    </citation>
    <scope>NUCLEOTIDE SEQUENCE [LARGE SCALE GENOMIC DNA]</scope>
    <source>
        <strain evidence="1">BE_D</strain>
    </source>
</reference>
<sequence>MFAMFGTHNPSTCWAPGFYSEIAVHTARSRLYNALVESIENSRLIISHDPTTLGGQSVSGNPRCKRAFSDFIFWLSVVKKYSIDDRVYSTQFVEPLRCFARTRISLGEASSKWMNVEGLVVSVSRPFQDRYSGGELVELGVICPILRATMNIRIPASQGKGLSLGAHTLSQVQPYPLVNRLHPLDGKKTLSGSGGRIRVGELDFIKLSLNDLEDVGVSAALEDYIMVRTTQKKSRVLSRLFVVAGKLVACSSNWITLKSVDDRFSVKMLMADRSLNGSGSDMGELCASLEGQFVRVLCSAPWCLRTKNAYPEALYIEGGSREEALLDDIKGFVRVRGRVKKADLEARYHEVDPLDEPLMTEGDCISYLFVSSASDPVADCFLSEQERLRSLRRKLIPVPDILVLRAEKLFSRDKLNINWLIKEFSADPDLANCLLSVLNSEKLPGGIPSRLTEAARQLECPESKLRWLWYVDLLTRRKVRGQKSRMSRRSVLAVSDTGLSVMSAIVGKRLADELREGCALIELSRASELTGLHEDSLLGVLRRAEEHPVEQLRYICEVAVGGEKTGLFWSTPQGAASGKIAEIAAKRLQEMRRDVLGVMRSVPHGLASGKVAERLSEQGLKYEVVTVKLILDNLAKEAKVSIDQNNVWVYPPRERVMDFLIENPDSSFTLGELSARLHVNRDEIERVLKDLVAQGEVETLPSGRYVLKGCAERVLEKEARNYIEACVLKILRRRGELNEHVLEGRVLEEMKSKESFKGLSKPQLVSHFSYVIEQLEKQGKVVRENGVCRCAEETRRR</sequence>
<dbReference type="Proteomes" id="UP000242015">
    <property type="component" value="Unassembled WGS sequence"/>
</dbReference>
<accession>A0A2R6CDU1</accession>
<dbReference type="SUPFAM" id="SSF46785">
    <property type="entry name" value="Winged helix' DNA-binding domain"/>
    <property type="match status" value="1"/>
</dbReference>
<comment type="caution">
    <text evidence="1">The sequence shown here is derived from an EMBL/GenBank/DDBJ whole genome shotgun (WGS) entry which is preliminary data.</text>
</comment>
<organism evidence="1 2">
    <name type="scientific">Candidatus Marsarchaeota G2 archaeon BE_D</name>
    <dbReference type="NCBI Taxonomy" id="1978158"/>
    <lineage>
        <taxon>Archaea</taxon>
        <taxon>Candidatus Marsarchaeota</taxon>
        <taxon>Candidatus Marsarchaeota group 2</taxon>
    </lineage>
</organism>
<dbReference type="InterPro" id="IPR036390">
    <property type="entry name" value="WH_DNA-bd_sf"/>
</dbReference>
<gene>
    <name evidence="1" type="ORF">B9Q04_02360</name>
</gene>